<dbReference type="EMBL" id="JAMXHT010000002">
    <property type="protein sequence ID" value="MCO5397333.1"/>
    <property type="molecule type" value="Genomic_DNA"/>
</dbReference>
<comment type="caution">
    <text evidence="2">The sequence shown here is derived from an EMBL/GenBank/DDBJ whole genome shotgun (WGS) entry which is preliminary data.</text>
</comment>
<sequence>MYTQQLGLGGPRGQWCRTALAAACAAVMMPAWAGNTIDLGADTTLDYQATVGYGLGMRTRSPSGTLLSPDNINGDDGDRNFKKGSLIQNQVNFLGEGDLKHGDMGFFLRFSAFYDQAYHRPNDNNAPDTVNKDGAYNAFTSDAQHFLGGPRAKLLSAYAYNTFKFADTELNVKLGSQVVQWGESLYFANIAAAQAPVDAVKGYVAGAEVKDILLPTPQLSMQWNLTPSISLLGYKQFQFRENQLVPPGGYFSYSDVTGPGSQFITGDGFQIPRGPDIKPSSRNQWGVGGRWRAEQGTEFGLYHLHYNDTNPNVVFSVFPTLQYQQTYFDNIKLTGASFSTDLFGVNVAGEASYRQGAAVLVNTADGPLPTRGNVWQTNLSAIYTIGPTPLAASQTLVGEVSYVRVASVKPLEGSTELTNTRGALAAEVGWTLSYKNVFDGWDLDVPLTYAHQFSGNTSLAGALGALTGVGDTQVSAGLTFTYHSNLKLGIVYAKFLGTPNAVTRPLADRDYVLATATYSF</sequence>
<accession>A0ABT1AG18</accession>
<proteinExistence type="predicted"/>
<feature type="signal peptide" evidence="1">
    <location>
        <begin position="1"/>
        <end position="33"/>
    </location>
</feature>
<evidence type="ECO:0000256" key="1">
    <source>
        <dbReference type="SAM" id="SignalP"/>
    </source>
</evidence>
<evidence type="ECO:0000313" key="3">
    <source>
        <dbReference type="Proteomes" id="UP001162811"/>
    </source>
</evidence>
<name>A0ABT1AG18_9RALS</name>
<gene>
    <name evidence="2" type="ORF">NG900_03875</name>
</gene>
<dbReference type="Proteomes" id="UP001162811">
    <property type="component" value="Unassembled WGS sequence"/>
</dbReference>
<keyword evidence="1" id="KW-0732">Signal</keyword>
<organism evidence="2 3">
    <name type="scientific">Ralstonia soli</name>
    <dbReference type="NCBI Taxonomy" id="2953896"/>
    <lineage>
        <taxon>Bacteria</taxon>
        <taxon>Pseudomonadati</taxon>
        <taxon>Pseudomonadota</taxon>
        <taxon>Betaproteobacteria</taxon>
        <taxon>Burkholderiales</taxon>
        <taxon>Burkholderiaceae</taxon>
        <taxon>Ralstonia</taxon>
    </lineage>
</organism>
<keyword evidence="3" id="KW-1185">Reference proteome</keyword>
<reference evidence="2" key="2">
    <citation type="journal article" date="2023" name="Front. Microbiol.">
        <title>Ralstonia chuxiongensis sp. nov., Ralstonia mojiangensis sp. nov., and Ralstonia soli sp. nov., isolated from tobacco fields, are three novel species in the family Burkholderiaceae.</title>
        <authorList>
            <person name="Lu C.H."/>
            <person name="Zhang Y.Y."/>
            <person name="Jiang N."/>
            <person name="Chen W."/>
            <person name="Shao X."/>
            <person name="Zhao Z.M."/>
            <person name="Lu W.L."/>
            <person name="Hu X."/>
            <person name="Xi Y.X."/>
            <person name="Zou S.Y."/>
            <person name="Wei Q.J."/>
            <person name="Lin Z.L."/>
            <person name="Gong L."/>
            <person name="Gai X.T."/>
            <person name="Zhang L.Q."/>
            <person name="Li J.Y."/>
            <person name="Jin Y."/>
            <person name="Xia Z.Y."/>
        </authorList>
    </citation>
    <scope>NUCLEOTIDE SEQUENCE</scope>
    <source>
        <strain evidence="2">21MJYT02-11</strain>
    </source>
</reference>
<protein>
    <submittedName>
        <fullName evidence="2">DUF1302 domain-containing protein</fullName>
    </submittedName>
</protein>
<dbReference type="RefSeq" id="WP_252676948.1">
    <property type="nucleotide sequence ID" value="NZ_JAMXHT010000002.1"/>
</dbReference>
<feature type="chain" id="PRO_5047371453" evidence="1">
    <location>
        <begin position="34"/>
        <end position="520"/>
    </location>
</feature>
<evidence type="ECO:0000313" key="2">
    <source>
        <dbReference type="EMBL" id="MCO5397333.1"/>
    </source>
</evidence>
<reference evidence="2" key="1">
    <citation type="submission" date="2022-06" db="EMBL/GenBank/DDBJ databases">
        <authorList>
            <person name="Lu C.-H."/>
        </authorList>
    </citation>
    <scope>NUCLEOTIDE SEQUENCE</scope>
    <source>
        <strain evidence="2">21MJYT02-11</strain>
    </source>
</reference>
<dbReference type="Pfam" id="PF06980">
    <property type="entry name" value="DUF1302"/>
    <property type="match status" value="1"/>
</dbReference>
<dbReference type="InterPro" id="IPR010727">
    <property type="entry name" value="DUF1302"/>
</dbReference>